<proteinExistence type="predicted"/>
<dbReference type="Proteomes" id="UP000252530">
    <property type="component" value="Unassembled WGS sequence"/>
</dbReference>
<protein>
    <recommendedName>
        <fullName evidence="3">ATPase AAA-type core domain-containing protein</fullName>
    </recommendedName>
</protein>
<evidence type="ECO:0000313" key="1">
    <source>
        <dbReference type="EMBL" id="RBP97193.1"/>
    </source>
</evidence>
<keyword evidence="2" id="KW-1185">Reference proteome</keyword>
<accession>A0A366K7V3</accession>
<dbReference type="EMBL" id="PDCG01000015">
    <property type="protein sequence ID" value="RBP97193.1"/>
    <property type="molecule type" value="Genomic_DNA"/>
</dbReference>
<dbReference type="OrthoDB" id="9809324at2"/>
<comment type="caution">
    <text evidence="1">The sequence shown here is derived from an EMBL/GenBank/DDBJ whole genome shotgun (WGS) entry which is preliminary data.</text>
</comment>
<sequence>MLLSFKVANYRSLRDEQLLSILSSGDGSRPAIPDGIGQDGQVTPVAVLYGANASGTTTVIKALLYVRELVTQSADRRVAQPLPDNGFMLDKDSASRPTEYEVRFMPEVGGEYLYGFSICQGKVHEEHRDEGVHGQQRTRKRHMFVRAEAESDHPQIN</sequence>
<evidence type="ECO:0000313" key="2">
    <source>
        <dbReference type="Proteomes" id="UP000252530"/>
    </source>
</evidence>
<reference evidence="1 2" key="1">
    <citation type="submission" date="2017-10" db="EMBL/GenBank/DDBJ databases">
        <title>Bifidobacterium xylocopum sp. nov. and Bifidobacterium aemilianum sp. nov., from the carpenter bee (Xylocopa violacea) digestive tract.</title>
        <authorList>
            <person name="Alberoni D."/>
            <person name="Baffoni L."/>
            <person name="Di Gioia D."/>
            <person name="Gaggia F."/>
            <person name="Biavati B."/>
        </authorList>
    </citation>
    <scope>NUCLEOTIDE SEQUENCE [LARGE SCALE GENOMIC DNA]</scope>
    <source>
        <strain evidence="1 2">XV10</strain>
    </source>
</reference>
<dbReference type="RefSeq" id="WP_113860770.1">
    <property type="nucleotide sequence ID" value="NZ_PDCG01000015.1"/>
</dbReference>
<gene>
    <name evidence="1" type="ORF">CRD60_08095</name>
</gene>
<evidence type="ECO:0008006" key="3">
    <source>
        <dbReference type="Google" id="ProtNLM"/>
    </source>
</evidence>
<name>A0A366K7V3_9BIFI</name>
<dbReference type="AlphaFoldDB" id="A0A366K7V3"/>
<organism evidence="1 2">
    <name type="scientific">Bifidobacterium aemilianum</name>
    <dbReference type="NCBI Taxonomy" id="2493120"/>
    <lineage>
        <taxon>Bacteria</taxon>
        <taxon>Bacillati</taxon>
        <taxon>Actinomycetota</taxon>
        <taxon>Actinomycetes</taxon>
        <taxon>Bifidobacteriales</taxon>
        <taxon>Bifidobacteriaceae</taxon>
        <taxon>Bifidobacterium</taxon>
    </lineage>
</organism>